<dbReference type="InterPro" id="IPR013766">
    <property type="entry name" value="Thioredoxin_domain"/>
</dbReference>
<dbReference type="PRINTS" id="PR00421">
    <property type="entry name" value="THIOREDOXIN"/>
</dbReference>
<evidence type="ECO:0000256" key="4">
    <source>
        <dbReference type="PIRSR" id="PIRSR000077-4"/>
    </source>
</evidence>
<dbReference type="PIRSF" id="PIRSF000077">
    <property type="entry name" value="Thioredoxin"/>
    <property type="match status" value="1"/>
</dbReference>
<dbReference type="InterPro" id="IPR036249">
    <property type="entry name" value="Thioredoxin-like_sf"/>
</dbReference>
<feature type="site" description="Contributes to redox potential value" evidence="3">
    <location>
        <position position="40"/>
    </location>
</feature>
<evidence type="ECO:0000313" key="6">
    <source>
        <dbReference type="EMBL" id="PFX31136.1"/>
    </source>
</evidence>
<feature type="active site" description="Nucleophile" evidence="3">
    <location>
        <position position="38"/>
    </location>
</feature>
<dbReference type="EMBL" id="LSMT01000040">
    <property type="protein sequence ID" value="PFX31136.1"/>
    <property type="molecule type" value="Genomic_DNA"/>
</dbReference>
<name>A0A2B4SP42_STYPI</name>
<dbReference type="PROSITE" id="PS51352">
    <property type="entry name" value="THIOREDOXIN_2"/>
    <property type="match status" value="1"/>
</dbReference>
<dbReference type="InterPro" id="IPR005746">
    <property type="entry name" value="Thioredoxin"/>
</dbReference>
<evidence type="ECO:0000256" key="1">
    <source>
        <dbReference type="ARBA" id="ARBA00023157"/>
    </source>
</evidence>
<organism evidence="6 7">
    <name type="scientific">Stylophora pistillata</name>
    <name type="common">Smooth cauliflower coral</name>
    <dbReference type="NCBI Taxonomy" id="50429"/>
    <lineage>
        <taxon>Eukaryota</taxon>
        <taxon>Metazoa</taxon>
        <taxon>Cnidaria</taxon>
        <taxon>Anthozoa</taxon>
        <taxon>Hexacorallia</taxon>
        <taxon>Scleractinia</taxon>
        <taxon>Astrocoeniina</taxon>
        <taxon>Pocilloporidae</taxon>
        <taxon>Stylophora</taxon>
    </lineage>
</organism>
<keyword evidence="7" id="KW-1185">Reference proteome</keyword>
<feature type="site" description="Contributes to redox potential value" evidence="3">
    <location>
        <position position="39"/>
    </location>
</feature>
<dbReference type="Gene3D" id="3.40.30.10">
    <property type="entry name" value="Glutaredoxin"/>
    <property type="match status" value="1"/>
</dbReference>
<dbReference type="CDD" id="cd02947">
    <property type="entry name" value="TRX_family"/>
    <property type="match status" value="1"/>
</dbReference>
<feature type="domain" description="Thioredoxin" evidence="5">
    <location>
        <begin position="1"/>
        <end position="111"/>
    </location>
</feature>
<keyword evidence="1 4" id="KW-1015">Disulfide bond</keyword>
<dbReference type="OrthoDB" id="2121326at2759"/>
<dbReference type="Pfam" id="PF00085">
    <property type="entry name" value="Thioredoxin"/>
    <property type="match status" value="1"/>
</dbReference>
<accession>A0A2B4SP42</accession>
<feature type="site" description="Deprotonates C-terminal active site Cys" evidence="3">
    <location>
        <position position="32"/>
    </location>
</feature>
<protein>
    <recommendedName>
        <fullName evidence="2">Thioredoxin</fullName>
    </recommendedName>
</protein>
<dbReference type="PROSITE" id="PS00194">
    <property type="entry name" value="THIOREDOXIN_1"/>
    <property type="match status" value="1"/>
</dbReference>
<dbReference type="SUPFAM" id="SSF52833">
    <property type="entry name" value="Thioredoxin-like"/>
    <property type="match status" value="1"/>
</dbReference>
<dbReference type="InterPro" id="IPR017937">
    <property type="entry name" value="Thioredoxin_CS"/>
</dbReference>
<comment type="similarity">
    <text evidence="2">Belongs to the thioredoxin family.</text>
</comment>
<reference evidence="7" key="1">
    <citation type="journal article" date="2017" name="bioRxiv">
        <title>Comparative analysis of the genomes of Stylophora pistillata and Acropora digitifera provides evidence for extensive differences between species of corals.</title>
        <authorList>
            <person name="Voolstra C.R."/>
            <person name="Li Y."/>
            <person name="Liew Y.J."/>
            <person name="Baumgarten S."/>
            <person name="Zoccola D."/>
            <person name="Flot J.-F."/>
            <person name="Tambutte S."/>
            <person name="Allemand D."/>
            <person name="Aranda M."/>
        </authorList>
    </citation>
    <scope>NUCLEOTIDE SEQUENCE [LARGE SCALE GENOMIC DNA]</scope>
</reference>
<dbReference type="GO" id="GO:0015035">
    <property type="term" value="F:protein-disulfide reductase activity"/>
    <property type="evidence" value="ECO:0007669"/>
    <property type="project" value="InterPro"/>
</dbReference>
<gene>
    <name evidence="6" type="primary">png-1</name>
    <name evidence="6" type="ORF">AWC38_SpisGene4029</name>
</gene>
<dbReference type="AlphaFoldDB" id="A0A2B4SP42"/>
<evidence type="ECO:0000313" key="7">
    <source>
        <dbReference type="Proteomes" id="UP000225706"/>
    </source>
</evidence>
<dbReference type="Proteomes" id="UP000225706">
    <property type="component" value="Unassembled WGS sequence"/>
</dbReference>
<dbReference type="PANTHER" id="PTHR46115">
    <property type="entry name" value="THIOREDOXIN-LIKE PROTEIN 1"/>
    <property type="match status" value="1"/>
</dbReference>
<comment type="caution">
    <text evidence="6">The sequence shown here is derived from an EMBL/GenBank/DDBJ whole genome shotgun (WGS) entry which is preliminary data.</text>
</comment>
<evidence type="ECO:0000259" key="5">
    <source>
        <dbReference type="PROSITE" id="PS51352"/>
    </source>
</evidence>
<sequence>MVIQERKMKELTTLKQLDELLESSGVKLVVIDFFADWCGPCKIMGPKFEELASEFPGVVFAKVNIDRGKELTKHYSITSIPHFKFFKEKKELDNLRGADETLLKQKIVKWQ</sequence>
<feature type="active site" description="Nucleophile" evidence="3">
    <location>
        <position position="41"/>
    </location>
</feature>
<evidence type="ECO:0000256" key="3">
    <source>
        <dbReference type="PIRSR" id="PIRSR000077-1"/>
    </source>
</evidence>
<dbReference type="STRING" id="50429.A0A2B4SP42"/>
<feature type="disulfide bond" description="Redox-active" evidence="4">
    <location>
        <begin position="38"/>
        <end position="41"/>
    </location>
</feature>
<proteinExistence type="inferred from homology"/>
<evidence type="ECO:0000256" key="2">
    <source>
        <dbReference type="PIRNR" id="PIRNR000077"/>
    </source>
</evidence>
<keyword evidence="4" id="KW-0676">Redox-active center</keyword>